<evidence type="ECO:0000259" key="1">
    <source>
        <dbReference type="PROSITE" id="PS50106"/>
    </source>
</evidence>
<dbReference type="eggNOG" id="ENOG502QS4Y">
    <property type="taxonomic scope" value="Eukaryota"/>
</dbReference>
<dbReference type="OMA" id="HMAEILV"/>
<accession>B3S1B0</accession>
<dbReference type="InterPro" id="IPR036390">
    <property type="entry name" value="WH_DNA-bd_sf"/>
</dbReference>
<proteinExistence type="predicted"/>
<feature type="domain" description="PDZ" evidence="1">
    <location>
        <begin position="286"/>
        <end position="363"/>
    </location>
</feature>
<dbReference type="SUPFAM" id="SSF46785">
    <property type="entry name" value="Winged helix' DNA-binding domain"/>
    <property type="match status" value="2"/>
</dbReference>
<dbReference type="Proteomes" id="UP000009022">
    <property type="component" value="Unassembled WGS sequence"/>
</dbReference>
<evidence type="ECO:0000313" key="3">
    <source>
        <dbReference type="EMBL" id="EDV23530.1"/>
    </source>
</evidence>
<dbReference type="GO" id="GO:0005096">
    <property type="term" value="F:GTPase activator activity"/>
    <property type="evidence" value="ECO:0000318"/>
    <property type="project" value="GO_Central"/>
</dbReference>
<dbReference type="GeneID" id="6755653"/>
<dbReference type="InParanoid" id="B3S1B0"/>
<evidence type="ECO:0000313" key="4">
    <source>
        <dbReference type="Proteomes" id="UP000009022"/>
    </source>
</evidence>
<sequence length="366" mass="42025">METRRSSTIADSLSDRDLIMIGENLRLRLHDKAGSETIIQNRRYHLRSYPKCFEGTELIDWLVLHEEVLNRQNAIASMQKLLEKNIIHHVCDDHQFKDERLYYRFRVDDETFHTNVEVDVLLEGERLRYLLHAEYGSLFRDYTPHKSQKTFKCFLGSDLVTWFVQQGRAGFRPEAEASCRKLLENGVIRHVTDDHHFKDQKIFYQFRLDALNVKIGDLCDENDASSISHTTKANFHVDGSSIDKNTRPITDEDLLTKPVDKTGSVLKKPITLKELRDPNAPYVKKNIKIIRDNVGFGFVVRGKAPVYVQTVDPNGPGYAAGLKAGQVIVSINNQCVLEWSHTEVADLIVQYPTTINLIIMTAIQDE</sequence>
<dbReference type="AlphaFoldDB" id="B3S1B0"/>
<dbReference type="PANTHER" id="PTHR22829:SF16">
    <property type="entry name" value="PH DOMAIN-CONTAINING PROTEIN"/>
    <property type="match status" value="1"/>
</dbReference>
<dbReference type="Pfam" id="PF00595">
    <property type="entry name" value="PDZ"/>
    <property type="match status" value="1"/>
</dbReference>
<dbReference type="OrthoDB" id="39497at2759"/>
<dbReference type="FunCoup" id="B3S1B0">
    <property type="interactions" value="177"/>
</dbReference>
<feature type="domain" description="DEP" evidence="2">
    <location>
        <begin position="152"/>
        <end position="208"/>
    </location>
</feature>
<dbReference type="HOGENOM" id="CLU_042535_1_0_1"/>
<dbReference type="KEGG" id="tad:TRIADDRAFT_58260"/>
<name>B3S1B0_TRIAD</name>
<gene>
    <name evidence="3" type="ORF">TRIADDRAFT_58260</name>
</gene>
<dbReference type="STRING" id="10228.B3S1B0"/>
<dbReference type="InterPro" id="IPR036034">
    <property type="entry name" value="PDZ_sf"/>
</dbReference>
<dbReference type="PANTHER" id="PTHR22829">
    <property type="entry name" value="DEP DOMAIN PROTEIN"/>
    <property type="match status" value="1"/>
</dbReference>
<dbReference type="Pfam" id="PF00610">
    <property type="entry name" value="DEP"/>
    <property type="match status" value="2"/>
</dbReference>
<dbReference type="SUPFAM" id="SSF50156">
    <property type="entry name" value="PDZ domain-like"/>
    <property type="match status" value="1"/>
</dbReference>
<reference evidence="3 4" key="1">
    <citation type="journal article" date="2008" name="Nature">
        <title>The Trichoplax genome and the nature of placozoans.</title>
        <authorList>
            <person name="Srivastava M."/>
            <person name="Begovic E."/>
            <person name="Chapman J."/>
            <person name="Putnam N.H."/>
            <person name="Hellsten U."/>
            <person name="Kawashima T."/>
            <person name="Kuo A."/>
            <person name="Mitros T."/>
            <person name="Salamov A."/>
            <person name="Carpenter M.L."/>
            <person name="Signorovitch A.Y."/>
            <person name="Moreno M.A."/>
            <person name="Kamm K."/>
            <person name="Grimwood J."/>
            <person name="Schmutz J."/>
            <person name="Shapiro H."/>
            <person name="Grigoriev I.V."/>
            <person name="Buss L.W."/>
            <person name="Schierwater B."/>
            <person name="Dellaporta S.L."/>
            <person name="Rokhsar D.S."/>
        </authorList>
    </citation>
    <scope>NUCLEOTIDE SEQUENCE [LARGE SCALE GENOMIC DNA]</scope>
    <source>
        <strain evidence="3 4">Grell-BS-1999</strain>
    </source>
</reference>
<dbReference type="GO" id="GO:0035556">
    <property type="term" value="P:intracellular signal transduction"/>
    <property type="evidence" value="ECO:0007669"/>
    <property type="project" value="InterPro"/>
</dbReference>
<organism evidence="3 4">
    <name type="scientific">Trichoplax adhaerens</name>
    <name type="common">Trichoplax reptans</name>
    <dbReference type="NCBI Taxonomy" id="10228"/>
    <lineage>
        <taxon>Eukaryota</taxon>
        <taxon>Metazoa</taxon>
        <taxon>Placozoa</taxon>
        <taxon>Uniplacotomia</taxon>
        <taxon>Trichoplacea</taxon>
        <taxon>Trichoplacidae</taxon>
        <taxon>Trichoplax</taxon>
    </lineage>
</organism>
<feature type="domain" description="DEP" evidence="2">
    <location>
        <begin position="33"/>
        <end position="107"/>
    </location>
</feature>
<dbReference type="GO" id="GO:0005886">
    <property type="term" value="C:plasma membrane"/>
    <property type="evidence" value="ECO:0000318"/>
    <property type="project" value="GO_Central"/>
</dbReference>
<dbReference type="InterPro" id="IPR051832">
    <property type="entry name" value="mTOR-Rac_regulators"/>
</dbReference>
<dbReference type="InterPro" id="IPR000591">
    <property type="entry name" value="DEP_dom"/>
</dbReference>
<dbReference type="PROSITE" id="PS50186">
    <property type="entry name" value="DEP"/>
    <property type="match status" value="2"/>
</dbReference>
<dbReference type="CTD" id="6755653"/>
<evidence type="ECO:0000259" key="2">
    <source>
        <dbReference type="PROSITE" id="PS50186"/>
    </source>
</evidence>
<dbReference type="PhylomeDB" id="B3S1B0"/>
<dbReference type="PROSITE" id="PS50106">
    <property type="entry name" value="PDZ"/>
    <property type="match status" value="1"/>
</dbReference>
<dbReference type="InterPro" id="IPR036388">
    <property type="entry name" value="WH-like_DNA-bd_sf"/>
</dbReference>
<evidence type="ECO:0008006" key="5">
    <source>
        <dbReference type="Google" id="ProtNLM"/>
    </source>
</evidence>
<dbReference type="RefSeq" id="XP_002114440.1">
    <property type="nucleotide sequence ID" value="XM_002114404.1"/>
</dbReference>
<dbReference type="Gene3D" id="2.30.42.10">
    <property type="match status" value="1"/>
</dbReference>
<dbReference type="GO" id="GO:0007186">
    <property type="term" value="P:G protein-coupled receptor signaling pathway"/>
    <property type="evidence" value="ECO:0000318"/>
    <property type="project" value="GO_Central"/>
</dbReference>
<dbReference type="InterPro" id="IPR001478">
    <property type="entry name" value="PDZ"/>
</dbReference>
<dbReference type="EMBL" id="DS985247">
    <property type="protein sequence ID" value="EDV23530.1"/>
    <property type="molecule type" value="Genomic_DNA"/>
</dbReference>
<dbReference type="Gene3D" id="1.10.10.10">
    <property type="entry name" value="Winged helix-like DNA-binding domain superfamily/Winged helix DNA-binding domain"/>
    <property type="match status" value="2"/>
</dbReference>
<dbReference type="GO" id="GO:0005085">
    <property type="term" value="F:guanyl-nucleotide exchange factor activity"/>
    <property type="evidence" value="ECO:0000318"/>
    <property type="project" value="GO_Central"/>
</dbReference>
<dbReference type="GO" id="GO:0032007">
    <property type="term" value="P:negative regulation of TOR signaling"/>
    <property type="evidence" value="ECO:0000318"/>
    <property type="project" value="GO_Central"/>
</dbReference>
<dbReference type="GO" id="GO:0030291">
    <property type="term" value="F:protein serine/threonine kinase inhibitor activity"/>
    <property type="evidence" value="ECO:0000318"/>
    <property type="project" value="GO_Central"/>
</dbReference>
<protein>
    <recommendedName>
        <fullName evidence="5">DEP domain-containing mTOR-interacting protein</fullName>
    </recommendedName>
</protein>
<dbReference type="SMART" id="SM00049">
    <property type="entry name" value="DEP"/>
    <property type="match status" value="2"/>
</dbReference>
<dbReference type="SMART" id="SM00228">
    <property type="entry name" value="PDZ"/>
    <property type="match status" value="1"/>
</dbReference>
<keyword evidence="4" id="KW-1185">Reference proteome</keyword>